<evidence type="ECO:0000256" key="1">
    <source>
        <dbReference type="ARBA" id="ARBA00005495"/>
    </source>
</evidence>
<dbReference type="Pfam" id="PF04828">
    <property type="entry name" value="GFA"/>
    <property type="match status" value="1"/>
</dbReference>
<dbReference type="GeneID" id="17043119"/>
<sequence>MHLDGGCLCGDDFRVIQGEPKIYQSTAEGVRKFCGRCGTQLVFQTVGSPVLDVTIASLDMPDVLQPEAHIWTESKRSYIGTQDLPSFHNKRPAE</sequence>
<keyword evidence="3" id="KW-0862">Zinc</keyword>
<dbReference type="EMBL" id="AGSI01000004">
    <property type="protein sequence ID" value="EIE25116.1"/>
    <property type="molecule type" value="Genomic_DNA"/>
</dbReference>
<evidence type="ECO:0000313" key="6">
    <source>
        <dbReference type="Proteomes" id="UP000007264"/>
    </source>
</evidence>
<dbReference type="GO" id="GO:0046872">
    <property type="term" value="F:metal ion binding"/>
    <property type="evidence" value="ECO:0007669"/>
    <property type="project" value="UniProtKB-KW"/>
</dbReference>
<dbReference type="KEGG" id="csl:COCSUDRAFT_61356"/>
<protein>
    <recommendedName>
        <fullName evidence="4">CENP-V/GFA domain-containing protein</fullName>
    </recommendedName>
</protein>
<comment type="similarity">
    <text evidence="1">Belongs to the Gfa family.</text>
</comment>
<comment type="caution">
    <text evidence="5">The sequence shown here is derived from an EMBL/GenBank/DDBJ whole genome shotgun (WGS) entry which is preliminary data.</text>
</comment>
<dbReference type="GO" id="GO:0016846">
    <property type="term" value="F:carbon-sulfur lyase activity"/>
    <property type="evidence" value="ECO:0007669"/>
    <property type="project" value="InterPro"/>
</dbReference>
<dbReference type="Gene3D" id="3.90.1590.10">
    <property type="entry name" value="glutathione-dependent formaldehyde- activating enzyme (gfa)"/>
    <property type="match status" value="1"/>
</dbReference>
<accession>I0Z397</accession>
<organism evidence="5 6">
    <name type="scientific">Coccomyxa subellipsoidea (strain C-169)</name>
    <name type="common">Green microalga</name>
    <dbReference type="NCBI Taxonomy" id="574566"/>
    <lineage>
        <taxon>Eukaryota</taxon>
        <taxon>Viridiplantae</taxon>
        <taxon>Chlorophyta</taxon>
        <taxon>core chlorophytes</taxon>
        <taxon>Trebouxiophyceae</taxon>
        <taxon>Trebouxiophyceae incertae sedis</taxon>
        <taxon>Coccomyxaceae</taxon>
        <taxon>Coccomyxa</taxon>
        <taxon>Coccomyxa subellipsoidea</taxon>
    </lineage>
</organism>
<dbReference type="OrthoDB" id="406544at2759"/>
<dbReference type="Proteomes" id="UP000007264">
    <property type="component" value="Unassembled WGS sequence"/>
</dbReference>
<keyword evidence="6" id="KW-1185">Reference proteome</keyword>
<feature type="domain" description="CENP-V/GFA" evidence="4">
    <location>
        <begin position="11"/>
        <end position="74"/>
    </location>
</feature>
<name>I0Z397_COCSC</name>
<proteinExistence type="inferred from homology"/>
<dbReference type="SUPFAM" id="SSF51316">
    <property type="entry name" value="Mss4-like"/>
    <property type="match status" value="1"/>
</dbReference>
<reference evidence="5 6" key="1">
    <citation type="journal article" date="2012" name="Genome Biol.">
        <title>The genome of the polar eukaryotic microalga coccomyxa subellipsoidea reveals traits of cold adaptation.</title>
        <authorList>
            <person name="Blanc G."/>
            <person name="Agarkova I."/>
            <person name="Grimwood J."/>
            <person name="Kuo A."/>
            <person name="Brueggeman A."/>
            <person name="Dunigan D."/>
            <person name="Gurnon J."/>
            <person name="Ladunga I."/>
            <person name="Lindquist E."/>
            <person name="Lucas S."/>
            <person name="Pangilinan J."/>
            <person name="Proschold T."/>
            <person name="Salamov A."/>
            <person name="Schmutz J."/>
            <person name="Weeks D."/>
            <person name="Yamada T."/>
            <person name="Claverie J.M."/>
            <person name="Grigoriev I."/>
            <person name="Van Etten J."/>
            <person name="Lomsadze A."/>
            <person name="Borodovsky M."/>
        </authorList>
    </citation>
    <scope>NUCLEOTIDE SEQUENCE [LARGE SCALE GENOMIC DNA]</scope>
    <source>
        <strain evidence="5 6">C-169</strain>
    </source>
</reference>
<keyword evidence="2" id="KW-0479">Metal-binding</keyword>
<dbReference type="InterPro" id="IPR006913">
    <property type="entry name" value="CENP-V/GFA"/>
</dbReference>
<dbReference type="InterPro" id="IPR011057">
    <property type="entry name" value="Mss4-like_sf"/>
</dbReference>
<evidence type="ECO:0000313" key="5">
    <source>
        <dbReference type="EMBL" id="EIE25116.1"/>
    </source>
</evidence>
<evidence type="ECO:0000256" key="2">
    <source>
        <dbReference type="ARBA" id="ARBA00022723"/>
    </source>
</evidence>
<gene>
    <name evidence="5" type="ORF">COCSUDRAFT_61356</name>
</gene>
<dbReference type="RefSeq" id="XP_005649660.1">
    <property type="nucleotide sequence ID" value="XM_005649603.1"/>
</dbReference>
<evidence type="ECO:0000256" key="3">
    <source>
        <dbReference type="ARBA" id="ARBA00022833"/>
    </source>
</evidence>
<dbReference type="AlphaFoldDB" id="I0Z397"/>
<evidence type="ECO:0000259" key="4">
    <source>
        <dbReference type="Pfam" id="PF04828"/>
    </source>
</evidence>